<feature type="region of interest" description="Disordered" evidence="1">
    <location>
        <begin position="527"/>
        <end position="562"/>
    </location>
</feature>
<dbReference type="Proteomes" id="UP000236959">
    <property type="component" value="Unassembled WGS sequence"/>
</dbReference>
<feature type="compositionally biased region" description="Basic and acidic residues" evidence="1">
    <location>
        <begin position="527"/>
        <end position="537"/>
    </location>
</feature>
<dbReference type="Pfam" id="PF06277">
    <property type="entry name" value="EutA"/>
    <property type="match status" value="1"/>
</dbReference>
<dbReference type="InterPro" id="IPR009377">
    <property type="entry name" value="EutA"/>
</dbReference>
<reference evidence="2 3" key="1">
    <citation type="submission" date="2018-01" db="EMBL/GenBank/DDBJ databases">
        <title>Genomic Encyclopedia of Archaeal and Bacterial Type Strains, Phase II (KMG-II): from individual species to whole genera.</title>
        <authorList>
            <person name="Goeker M."/>
        </authorList>
    </citation>
    <scope>NUCLEOTIDE SEQUENCE [LARGE SCALE GENOMIC DNA]</scope>
    <source>
        <strain evidence="2 3">DSM 17023</strain>
    </source>
</reference>
<evidence type="ECO:0000313" key="2">
    <source>
        <dbReference type="EMBL" id="POF34519.1"/>
    </source>
</evidence>
<evidence type="ECO:0000313" key="3">
    <source>
        <dbReference type="Proteomes" id="UP000236959"/>
    </source>
</evidence>
<feature type="region of interest" description="Disordered" evidence="1">
    <location>
        <begin position="23"/>
        <end position="44"/>
    </location>
</feature>
<comment type="caution">
    <text evidence="2">The sequence shown here is derived from an EMBL/GenBank/DDBJ whole genome shotgun (WGS) entry which is preliminary data.</text>
</comment>
<feature type="compositionally biased region" description="Basic and acidic residues" evidence="1">
    <location>
        <begin position="545"/>
        <end position="562"/>
    </location>
</feature>
<keyword evidence="3" id="KW-1185">Reference proteome</keyword>
<dbReference type="OrthoDB" id="1542at2"/>
<dbReference type="AlphaFoldDB" id="A0A2S3V4C7"/>
<organism evidence="2 3">
    <name type="scientific">Roseibium marinum</name>
    <dbReference type="NCBI Taxonomy" id="281252"/>
    <lineage>
        <taxon>Bacteria</taxon>
        <taxon>Pseudomonadati</taxon>
        <taxon>Pseudomonadota</taxon>
        <taxon>Alphaproteobacteria</taxon>
        <taxon>Hyphomicrobiales</taxon>
        <taxon>Stappiaceae</taxon>
        <taxon>Roseibium</taxon>
    </lineage>
</organism>
<feature type="compositionally biased region" description="Basic and acidic residues" evidence="1">
    <location>
        <begin position="23"/>
        <end position="36"/>
    </location>
</feature>
<dbReference type="Gene3D" id="3.30.420.40">
    <property type="match status" value="1"/>
</dbReference>
<accession>A0A2S3V4C7</accession>
<gene>
    <name evidence="2" type="ORF">CLV41_101975</name>
</gene>
<dbReference type="SUPFAM" id="SSF53067">
    <property type="entry name" value="Actin-like ATPase domain"/>
    <property type="match status" value="1"/>
</dbReference>
<dbReference type="RefSeq" id="WP_103221083.1">
    <property type="nucleotide sequence ID" value="NZ_PPCN01000001.1"/>
</dbReference>
<name>A0A2S3V4C7_9HYPH</name>
<dbReference type="EMBL" id="PPCN01000001">
    <property type="protein sequence ID" value="POF34519.1"/>
    <property type="molecule type" value="Genomic_DNA"/>
</dbReference>
<evidence type="ECO:0000256" key="1">
    <source>
        <dbReference type="SAM" id="MobiDB-lite"/>
    </source>
</evidence>
<sequence>MTDEKIPKRHSIDDHMFGDFYAHEHDGDADHDHDDIDPGPLEDNPIWQRDNVSLTSVGIDIGSAGTQVIFSTIHLQRLAESLASRYVIVDRKTAYESPVSFTPFASETRIDAQALGHIIDNAYNDAGIRPSDIDTGVVILTGEALRRENAEAIAAVVAEKGGDFVTATAGNHMEAMLAAYGSGAAKKSHEDKIRILNVDIGGGTTKLALCEEGHIRWTAALHVGGRLIATDEGRVVRAEPAGRHHARAAGFDLAVGDACSGDTIRRIAEHMADLLTAALAERPLPAQVAELFLTDIPEDPGHLDGIIISGGVGEYVAGRETRDFGDLGFHLGKSLKERGERGLFGVPVLPAAACIRATALGASEYSVQLSGQTSTITSPGRLLPRRNMQVLKPDVNLASRPEAAEIARLTVEHFEAFDLDPETDEVVLAYEFRLPPDYPVIRTLADGIVQALQARIKAGHPIHIMIDGDIALTLGGILRNEIGLANDLLVLDGISLRDFDYIDLGKIRLPSFTVPVTVKSLLFKEDPRGPRRQERIHFQPHGGHHHDDHNHDHDHGPHGHEH</sequence>
<dbReference type="InterPro" id="IPR043129">
    <property type="entry name" value="ATPase_NBD"/>
</dbReference>
<protein>
    <submittedName>
        <fullName evidence="2">Ethanolamine utilization protein EutA</fullName>
    </submittedName>
</protein>
<proteinExistence type="predicted"/>